<dbReference type="EMBL" id="MN740010">
    <property type="protein sequence ID" value="QHT83546.1"/>
    <property type="molecule type" value="Genomic_DNA"/>
</dbReference>
<evidence type="ECO:0000259" key="1">
    <source>
        <dbReference type="PROSITE" id="PS50832"/>
    </source>
</evidence>
<dbReference type="InterPro" id="IPR012340">
    <property type="entry name" value="NA-bd_OB-fold"/>
</dbReference>
<dbReference type="Gene3D" id="2.40.50.140">
    <property type="entry name" value="Nucleic acid-binding proteins"/>
    <property type="match status" value="1"/>
</dbReference>
<dbReference type="InterPro" id="IPR006196">
    <property type="entry name" value="RNA-binding_domain_S1_IF1"/>
</dbReference>
<proteinExistence type="predicted"/>
<name>A0A6C0HTT0_9ZZZZ</name>
<dbReference type="InterPro" id="IPR001253">
    <property type="entry name" value="TIF_eIF-1A"/>
</dbReference>
<sequence length="178" mass="20546">MVKNTTGGNQAKNIARKNTYKTNTQLMLPTSPLEVIVCVTKAFGNGMLQVQTDDNKILLAHIRNKFRGKQKRHNLITVNSIVLVGLREWENPAKNCDIIFIYDSNHVEQLKNIPSLEIKNIIKLSMGQLFLSKELLTNDIVFTEETEEEMKDTEEYTKSLKKHEFKMEDTEEIDFDDI</sequence>
<dbReference type="GO" id="GO:0003743">
    <property type="term" value="F:translation initiation factor activity"/>
    <property type="evidence" value="ECO:0007669"/>
    <property type="project" value="InterPro"/>
</dbReference>
<dbReference type="PANTHER" id="PTHR21668">
    <property type="entry name" value="EIF-1A"/>
    <property type="match status" value="1"/>
</dbReference>
<dbReference type="Pfam" id="PF01176">
    <property type="entry name" value="eIF-1a"/>
    <property type="match status" value="1"/>
</dbReference>
<dbReference type="GO" id="GO:0003723">
    <property type="term" value="F:RNA binding"/>
    <property type="evidence" value="ECO:0007669"/>
    <property type="project" value="InterPro"/>
</dbReference>
<protein>
    <recommendedName>
        <fullName evidence="1">S1-like domain-containing protein</fullName>
    </recommendedName>
</protein>
<evidence type="ECO:0000313" key="2">
    <source>
        <dbReference type="EMBL" id="QHT83546.1"/>
    </source>
</evidence>
<reference evidence="2" key="1">
    <citation type="journal article" date="2020" name="Nature">
        <title>Giant virus diversity and host interactions through global metagenomics.</title>
        <authorList>
            <person name="Schulz F."/>
            <person name="Roux S."/>
            <person name="Paez-Espino D."/>
            <person name="Jungbluth S."/>
            <person name="Walsh D.A."/>
            <person name="Denef V.J."/>
            <person name="McMahon K.D."/>
            <person name="Konstantinidis K.T."/>
            <person name="Eloe-Fadrosh E.A."/>
            <person name="Kyrpides N.C."/>
            <person name="Woyke T."/>
        </authorList>
    </citation>
    <scope>NUCLEOTIDE SEQUENCE</scope>
    <source>
        <strain evidence="2">GVMAG-M-3300023184-168</strain>
    </source>
</reference>
<feature type="domain" description="S1-like" evidence="1">
    <location>
        <begin position="39"/>
        <end position="103"/>
    </location>
</feature>
<dbReference type="PROSITE" id="PS50832">
    <property type="entry name" value="S1_IF1_TYPE"/>
    <property type="match status" value="1"/>
</dbReference>
<organism evidence="2">
    <name type="scientific">viral metagenome</name>
    <dbReference type="NCBI Taxonomy" id="1070528"/>
    <lineage>
        <taxon>unclassified sequences</taxon>
        <taxon>metagenomes</taxon>
        <taxon>organismal metagenomes</taxon>
    </lineage>
</organism>
<dbReference type="SMART" id="SM00652">
    <property type="entry name" value="eIF1a"/>
    <property type="match status" value="1"/>
</dbReference>
<accession>A0A6C0HTT0</accession>
<dbReference type="AlphaFoldDB" id="A0A6C0HTT0"/>
<dbReference type="SUPFAM" id="SSF50249">
    <property type="entry name" value="Nucleic acid-binding proteins"/>
    <property type="match status" value="1"/>
</dbReference>